<keyword evidence="3" id="KW-1185">Reference proteome</keyword>
<dbReference type="EMBL" id="CP147251">
    <property type="protein sequence ID" value="WYJ77662.1"/>
    <property type="molecule type" value="Genomic_DNA"/>
</dbReference>
<evidence type="ECO:0000313" key="3">
    <source>
        <dbReference type="Proteomes" id="UP000664701"/>
    </source>
</evidence>
<feature type="region of interest" description="Disordered" evidence="1">
    <location>
        <begin position="1"/>
        <end position="42"/>
    </location>
</feature>
<sequence>MPNRYAKNWMEASKNLRTGKKKESPFGKKKLTDKEKQARNRSRGFLMGAIRELRKK</sequence>
<reference evidence="2 3" key="2">
    <citation type="submission" date="2024-03" db="EMBL/GenBank/DDBJ databases">
        <title>The Genome Sequence of Enterococcus sp. DIV2402.</title>
        <authorList>
            <consortium name="The Broad Institute Genomics Platform"/>
            <consortium name="The Broad Institute Microbial Omics Core"/>
            <consortium name="The Broad Institute Genomic Center for Infectious Diseases"/>
            <person name="Earl A."/>
            <person name="Manson A."/>
            <person name="Gilmore M."/>
            <person name="Schwartman J."/>
            <person name="Shea T."/>
            <person name="Abouelleil A."/>
            <person name="Cao P."/>
            <person name="Chapman S."/>
            <person name="Cusick C."/>
            <person name="Young S."/>
            <person name="Neafsey D."/>
            <person name="Nusbaum C."/>
            <person name="Birren B."/>
        </authorList>
    </citation>
    <scope>NUCLEOTIDE SEQUENCE [LARGE SCALE GENOMIC DNA]</scope>
    <source>
        <strain evidence="2 3">DIV2402</strain>
    </source>
</reference>
<organism evidence="2 3">
    <name type="scientific">Candidatus Enterococcus lowellii</name>
    <dbReference type="NCBI Taxonomy" id="2230877"/>
    <lineage>
        <taxon>Bacteria</taxon>
        <taxon>Bacillati</taxon>
        <taxon>Bacillota</taxon>
        <taxon>Bacilli</taxon>
        <taxon>Lactobacillales</taxon>
        <taxon>Enterococcaceae</taxon>
        <taxon>Enterococcus</taxon>
    </lineage>
</organism>
<feature type="compositionally biased region" description="Basic and acidic residues" evidence="1">
    <location>
        <begin position="21"/>
        <end position="38"/>
    </location>
</feature>
<accession>A0ABZ2SQ43</accession>
<gene>
    <name evidence="2" type="ORF">DOK78_002300</name>
</gene>
<protein>
    <submittedName>
        <fullName evidence="2">Uncharacterized protein</fullName>
    </submittedName>
</protein>
<evidence type="ECO:0000256" key="1">
    <source>
        <dbReference type="SAM" id="MobiDB-lite"/>
    </source>
</evidence>
<dbReference type="RefSeq" id="WP_207940227.1">
    <property type="nucleotide sequence ID" value="NZ_CP147251.1"/>
</dbReference>
<evidence type="ECO:0000313" key="2">
    <source>
        <dbReference type="EMBL" id="WYJ77662.1"/>
    </source>
</evidence>
<reference evidence="2 3" key="1">
    <citation type="submission" date="2021-03" db="EMBL/GenBank/DDBJ databases">
        <authorList>
            <person name="Gilmore M.S."/>
            <person name="Schwartzman J."/>
            <person name="Van Tyne D."/>
            <person name="Martin M."/>
            <person name="Earl A.M."/>
            <person name="Manson A.L."/>
            <person name="Straub T."/>
            <person name="Salamzade R."/>
            <person name="Saavedra J."/>
            <person name="Lebreton F."/>
            <person name="Prichula J."/>
            <person name="Schaufler K."/>
            <person name="Gaca A."/>
            <person name="Sgardioli B."/>
            <person name="Wagenaar J."/>
            <person name="Strong T."/>
        </authorList>
    </citation>
    <scope>NUCLEOTIDE SEQUENCE [LARGE SCALE GENOMIC DNA]</scope>
    <source>
        <strain evidence="2 3">DIV2402</strain>
    </source>
</reference>
<proteinExistence type="predicted"/>
<name>A0ABZ2SQ43_9ENTE</name>
<dbReference type="Proteomes" id="UP000664701">
    <property type="component" value="Chromosome"/>
</dbReference>